<keyword evidence="1" id="KW-0812">Transmembrane</keyword>
<dbReference type="AlphaFoldDB" id="A0A8T3UUZ6"/>
<keyword evidence="1" id="KW-0472">Membrane</keyword>
<comment type="caution">
    <text evidence="2">The sequence shown here is derived from an EMBL/GenBank/DDBJ whole genome shotgun (WGS) entry which is preliminary data.</text>
</comment>
<gene>
    <name evidence="2" type="ORF">IHE51_01030</name>
</gene>
<evidence type="ECO:0000256" key="1">
    <source>
        <dbReference type="SAM" id="Phobius"/>
    </source>
</evidence>
<proteinExistence type="predicted"/>
<protein>
    <submittedName>
        <fullName evidence="2">Uncharacterized protein</fullName>
    </submittedName>
</protein>
<dbReference type="EMBL" id="JADFAR010000012">
    <property type="protein sequence ID" value="MBE5728426.1"/>
    <property type="molecule type" value="Genomic_DNA"/>
</dbReference>
<feature type="transmembrane region" description="Helical" evidence="1">
    <location>
        <begin position="12"/>
        <end position="32"/>
    </location>
</feature>
<evidence type="ECO:0000313" key="3">
    <source>
        <dbReference type="Proteomes" id="UP000718571"/>
    </source>
</evidence>
<name>A0A8T3UUZ6_9ARCH</name>
<reference evidence="2 3" key="1">
    <citation type="submission" date="2020-09" db="EMBL/GenBank/DDBJ databases">
        <title>Genomic characterization of a novel Parvarchaeota family in acid mine drainage sediments.</title>
        <authorList>
            <person name="Luo Z.-H."/>
        </authorList>
    </citation>
    <scope>NUCLEOTIDE SEQUENCE [LARGE SCALE GENOMIC DNA]</scope>
    <source>
        <strain evidence="2">MAS1_bins.189</strain>
    </source>
</reference>
<keyword evidence="1" id="KW-1133">Transmembrane helix</keyword>
<organism evidence="2 3">
    <name type="scientific">Candidatus Acidifodinimicrobium mancum</name>
    <dbReference type="NCBI Taxonomy" id="2898728"/>
    <lineage>
        <taxon>Archaea</taxon>
        <taxon>Candidatus Parvarchaeota</taxon>
        <taxon>Candidatus Acidifodinimicrobiaceae</taxon>
        <taxon>Candidatus Acidifodinimicrobium</taxon>
    </lineage>
</organism>
<evidence type="ECO:0000313" key="2">
    <source>
        <dbReference type="EMBL" id="MBE5728426.1"/>
    </source>
</evidence>
<dbReference type="Proteomes" id="UP000718571">
    <property type="component" value="Unassembled WGS sequence"/>
</dbReference>
<accession>A0A8T3UUZ6</accession>
<sequence>MLNNNKAVIEATFLYIIALVLGIIVIIAYILFVGPSNFLSHIYSFFSTEIGALFGGLKSF</sequence>